<keyword evidence="2" id="KW-0863">Zinc-finger</keyword>
<organism evidence="5 6">
    <name type="scientific">Favolaschia claudopus</name>
    <dbReference type="NCBI Taxonomy" id="2862362"/>
    <lineage>
        <taxon>Eukaryota</taxon>
        <taxon>Fungi</taxon>
        <taxon>Dikarya</taxon>
        <taxon>Basidiomycota</taxon>
        <taxon>Agaricomycotina</taxon>
        <taxon>Agaricomycetes</taxon>
        <taxon>Agaricomycetidae</taxon>
        <taxon>Agaricales</taxon>
        <taxon>Marasmiineae</taxon>
        <taxon>Mycenaceae</taxon>
        <taxon>Favolaschia</taxon>
    </lineage>
</organism>
<keyword evidence="1" id="KW-0479">Metal-binding</keyword>
<dbReference type="Proteomes" id="UP001362999">
    <property type="component" value="Unassembled WGS sequence"/>
</dbReference>
<feature type="compositionally biased region" description="Polar residues" evidence="4">
    <location>
        <begin position="1"/>
        <end position="15"/>
    </location>
</feature>
<name>A0AAW0ABP6_9AGAR</name>
<dbReference type="GO" id="GO:0008270">
    <property type="term" value="F:zinc ion binding"/>
    <property type="evidence" value="ECO:0007669"/>
    <property type="project" value="UniProtKB-KW"/>
</dbReference>
<comment type="caution">
    <text evidence="5">The sequence shown here is derived from an EMBL/GenBank/DDBJ whole genome shotgun (WGS) entry which is preliminary data.</text>
</comment>
<evidence type="ECO:0000256" key="1">
    <source>
        <dbReference type="ARBA" id="ARBA00022723"/>
    </source>
</evidence>
<evidence type="ECO:0000313" key="5">
    <source>
        <dbReference type="EMBL" id="KAK7006249.1"/>
    </source>
</evidence>
<dbReference type="InterPro" id="IPR013083">
    <property type="entry name" value="Znf_RING/FYVE/PHD"/>
</dbReference>
<dbReference type="AlphaFoldDB" id="A0AAW0ABP6"/>
<dbReference type="EMBL" id="JAWWNJ010000076">
    <property type="protein sequence ID" value="KAK7006249.1"/>
    <property type="molecule type" value="Genomic_DNA"/>
</dbReference>
<protein>
    <recommendedName>
        <fullName evidence="7">Zinc finger PHD-type domain-containing protein</fullName>
    </recommendedName>
</protein>
<keyword evidence="6" id="KW-1185">Reference proteome</keyword>
<feature type="compositionally biased region" description="Low complexity" evidence="4">
    <location>
        <begin position="106"/>
        <end position="139"/>
    </location>
</feature>
<dbReference type="InterPro" id="IPR011011">
    <property type="entry name" value="Znf_FYVE_PHD"/>
</dbReference>
<evidence type="ECO:0008006" key="7">
    <source>
        <dbReference type="Google" id="ProtNLM"/>
    </source>
</evidence>
<accession>A0AAW0ABP6</accession>
<evidence type="ECO:0000256" key="4">
    <source>
        <dbReference type="SAM" id="MobiDB-lite"/>
    </source>
</evidence>
<dbReference type="PROSITE" id="PS01359">
    <property type="entry name" value="ZF_PHD_1"/>
    <property type="match status" value="1"/>
</dbReference>
<evidence type="ECO:0000256" key="3">
    <source>
        <dbReference type="ARBA" id="ARBA00022833"/>
    </source>
</evidence>
<evidence type="ECO:0000313" key="6">
    <source>
        <dbReference type="Proteomes" id="UP001362999"/>
    </source>
</evidence>
<sequence length="264" mass="27866">MSPRSTSQTPANASHQEAAGLGNSDSAPLAPETTWQCSKCEKPVNVGTGGQYNYDVHQRSGKCKKAEAALKKKRSKEQSATLLRNFFKEPATKTPATVPTPPRVQPLPRASSSSPPISRTYSPAPAASSRASSYEPASRITNPPDSDPPAPTIEDSGADLTSIAPTTTSDFLQPAATAQASATANPATAPHTAVAEELLSAKRIRTDNLECICGKQVTEDQRVSSAVKCGRSGCETVWFHEDCAASGGKPGWVCESCKPTKKRR</sequence>
<keyword evidence="3" id="KW-0862">Zinc</keyword>
<reference evidence="5 6" key="1">
    <citation type="journal article" date="2024" name="J Genomics">
        <title>Draft genome sequencing and assembly of Favolaschia claudopus CIRM-BRFM 2984 isolated from oak limbs.</title>
        <authorList>
            <person name="Navarro D."/>
            <person name="Drula E."/>
            <person name="Chaduli D."/>
            <person name="Cazenave R."/>
            <person name="Ahrendt S."/>
            <person name="Wang J."/>
            <person name="Lipzen A."/>
            <person name="Daum C."/>
            <person name="Barry K."/>
            <person name="Grigoriev I.V."/>
            <person name="Favel A."/>
            <person name="Rosso M.N."/>
            <person name="Martin F."/>
        </authorList>
    </citation>
    <scope>NUCLEOTIDE SEQUENCE [LARGE SCALE GENOMIC DNA]</scope>
    <source>
        <strain evidence="5 6">CIRM-BRFM 2984</strain>
    </source>
</reference>
<dbReference type="SUPFAM" id="SSF57903">
    <property type="entry name" value="FYVE/PHD zinc finger"/>
    <property type="match status" value="1"/>
</dbReference>
<dbReference type="Gene3D" id="3.30.40.10">
    <property type="entry name" value="Zinc/RING finger domain, C3HC4 (zinc finger)"/>
    <property type="match status" value="1"/>
</dbReference>
<gene>
    <name evidence="5" type="ORF">R3P38DRAFT_3214299</name>
</gene>
<feature type="region of interest" description="Disordered" evidence="4">
    <location>
        <begin position="1"/>
        <end position="164"/>
    </location>
</feature>
<evidence type="ECO:0000256" key="2">
    <source>
        <dbReference type="ARBA" id="ARBA00022771"/>
    </source>
</evidence>
<dbReference type="InterPro" id="IPR019786">
    <property type="entry name" value="Zinc_finger_PHD-type_CS"/>
</dbReference>
<proteinExistence type="predicted"/>